<evidence type="ECO:0000256" key="6">
    <source>
        <dbReference type="SAM" id="SignalP"/>
    </source>
</evidence>
<dbReference type="GO" id="GO:0008239">
    <property type="term" value="F:dipeptidyl-peptidase activity"/>
    <property type="evidence" value="ECO:0000318"/>
    <property type="project" value="GO_Central"/>
</dbReference>
<dbReference type="Gramene" id="Zm00001eb388580_T001">
    <property type="protein sequence ID" value="Zm00001eb388580_P001"/>
    <property type="gene ID" value="Zm00001eb388580"/>
</dbReference>
<dbReference type="KEGG" id="zma:103640153"/>
<dbReference type="OMA" id="FRACKIS"/>
<feature type="signal peptide" evidence="6">
    <location>
        <begin position="1"/>
        <end position="21"/>
    </location>
</feature>
<dbReference type="PANTHER" id="PTHR11010:SF79">
    <property type="entry name" value="SERINE PEPTIDASE S28 FAMILY PROTEIN-RELATED"/>
    <property type="match status" value="1"/>
</dbReference>
<dbReference type="eggNOG" id="KOG2183">
    <property type="taxonomic scope" value="Eukaryota"/>
</dbReference>
<name>A0A1D6P505_MAIZE</name>
<accession>A0A1D6P505</accession>
<evidence type="ECO:0000256" key="5">
    <source>
        <dbReference type="ARBA" id="ARBA00023180"/>
    </source>
</evidence>
<keyword evidence="3 6" id="KW-0732">Signal</keyword>
<evidence type="ECO:0000256" key="4">
    <source>
        <dbReference type="ARBA" id="ARBA00022801"/>
    </source>
</evidence>
<dbReference type="RefSeq" id="XP_008661011.1">
    <property type="nucleotide sequence ID" value="XM_008662789.3"/>
</dbReference>
<evidence type="ECO:0000313" key="9">
    <source>
        <dbReference type="Proteomes" id="UP000007305"/>
    </source>
</evidence>
<dbReference type="InterPro" id="IPR029058">
    <property type="entry name" value="AB_hydrolase_fold"/>
</dbReference>
<sequence>MATPPVLAFLLLLLVSSFSHASVAAVLPAHSNPNPFPTTTPLHLQARRQQRVRQPNSPADATKLAAAAADDTGTTAGPFTVHYFQQELDHFSFTPNASTVFYQKYLVNDTFWRRPGGGGTAGPLLVYVGGEADIECIAHNVGFMFDIAPTFGALLVFVEHRFYGESLPFGNNSAQALGYLTSTQALADLAILITDLKRNLSAETSPVVIFGGSYGGMLASWFRLKYPHVTIGALASSAPILQFDYITPWSSFYDVVSQDYKSESLNCFSVIKAAWDVLEERGSNGNGLVELSKLFRACKTVKYADSIRRWLRTAFVSIAMMDYPTPASFLENLPAYPVKEMCKIVDGFPADADILEKVFAAASLYYNYTGDQTCNQIEDEGNPRCLNLNYWGWQACTELMMPMSSANDSMFPPHTFSYEDKANYCLQTFGVRPRPHWITTEYGGYRIDEVLKRFGSNIIFSNGMRDPWSRGGVLKNISSSIVALVTEKGAHHLDLRSATKDDPDWVTEQRRQEVEIIHGWIDQYYRDMAQVS</sequence>
<evidence type="ECO:0000256" key="3">
    <source>
        <dbReference type="ARBA" id="ARBA00022729"/>
    </source>
</evidence>
<dbReference type="GO" id="GO:0006508">
    <property type="term" value="P:proteolysis"/>
    <property type="evidence" value="ECO:0007669"/>
    <property type="project" value="UniProtKB-KW"/>
</dbReference>
<dbReference type="Pfam" id="PF05577">
    <property type="entry name" value="Peptidase_S28"/>
    <property type="match status" value="1"/>
</dbReference>
<proteinExistence type="inferred from homology"/>
<organism evidence="8 9">
    <name type="scientific">Zea mays</name>
    <name type="common">Maize</name>
    <dbReference type="NCBI Taxonomy" id="4577"/>
    <lineage>
        <taxon>Eukaryota</taxon>
        <taxon>Viridiplantae</taxon>
        <taxon>Streptophyta</taxon>
        <taxon>Embryophyta</taxon>
        <taxon>Tracheophyta</taxon>
        <taxon>Spermatophyta</taxon>
        <taxon>Magnoliopsida</taxon>
        <taxon>Liliopsida</taxon>
        <taxon>Poales</taxon>
        <taxon>Poaceae</taxon>
        <taxon>PACMAD clade</taxon>
        <taxon>Panicoideae</taxon>
        <taxon>Andropogonodae</taxon>
        <taxon>Andropogoneae</taxon>
        <taxon>Tripsacinae</taxon>
        <taxon>Zea</taxon>
    </lineage>
</organism>
<dbReference type="FunFam" id="1.20.120.980:FF:000001">
    <property type="entry name" value="Dipeptidyl peptidase 7"/>
    <property type="match status" value="1"/>
</dbReference>
<reference evidence="8" key="4">
    <citation type="submission" date="2021-05" db="UniProtKB">
        <authorList>
            <consortium name="EnsemblPlants"/>
        </authorList>
    </citation>
    <scope>IDENTIFICATION</scope>
    <source>
        <strain evidence="8">cv. B73</strain>
    </source>
</reference>
<dbReference type="SMR" id="A0A1D6P505"/>
<dbReference type="AlphaFoldDB" id="A0A1D6P505"/>
<dbReference type="EMBL" id="CM000785">
    <property type="protein sequence ID" value="AQL05032.1"/>
    <property type="molecule type" value="Genomic_DNA"/>
</dbReference>
<dbReference type="SUPFAM" id="SSF53474">
    <property type="entry name" value="alpha/beta-Hydrolases"/>
    <property type="match status" value="1"/>
</dbReference>
<keyword evidence="5" id="KW-0325">Glycoprotein</keyword>
<dbReference type="STRING" id="4577.A0A1D6P505"/>
<dbReference type="Gene3D" id="3.40.50.1820">
    <property type="entry name" value="alpha/beta hydrolase"/>
    <property type="match status" value="1"/>
</dbReference>
<evidence type="ECO:0000256" key="1">
    <source>
        <dbReference type="ARBA" id="ARBA00011079"/>
    </source>
</evidence>
<evidence type="ECO:0000313" key="8">
    <source>
        <dbReference type="EnsemblPlants" id="Zm00001eb388580_P001"/>
    </source>
</evidence>
<evidence type="ECO:0000256" key="2">
    <source>
        <dbReference type="ARBA" id="ARBA00022670"/>
    </source>
</evidence>
<reference evidence="7" key="2">
    <citation type="submission" date="2015-12" db="EMBL/GenBank/DDBJ databases">
        <title>Update maize B73 reference genome by single molecule sequencing technologies.</title>
        <authorList>
            <consortium name="Maize Genome Sequencing Project"/>
            <person name="Ware D."/>
        </authorList>
    </citation>
    <scope>NUCLEOTIDE SEQUENCE</scope>
    <source>
        <tissue evidence="7">Seedling</tissue>
    </source>
</reference>
<gene>
    <name evidence="8" type="primary">LOC103640153</name>
    <name evidence="7" type="ORF">ZEAMMB73_Zm00001d046800</name>
</gene>
<feature type="chain" id="PRO_5010807679" evidence="6">
    <location>
        <begin position="22"/>
        <end position="532"/>
    </location>
</feature>
<dbReference type="Gene3D" id="1.20.120.980">
    <property type="entry name" value="Serine carboxypeptidase S28, SKS domain"/>
    <property type="match status" value="1"/>
</dbReference>
<keyword evidence="9" id="KW-1185">Reference proteome</keyword>
<dbReference type="GO" id="GO:0070008">
    <property type="term" value="F:serine-type exopeptidase activity"/>
    <property type="evidence" value="ECO:0007669"/>
    <property type="project" value="InterPro"/>
</dbReference>
<dbReference type="InterPro" id="IPR008758">
    <property type="entry name" value="Peptidase_S28"/>
</dbReference>
<dbReference type="PANTHER" id="PTHR11010">
    <property type="entry name" value="PROTEASE S28 PRO-X CARBOXYPEPTIDASE-RELATED"/>
    <property type="match status" value="1"/>
</dbReference>
<keyword evidence="4" id="KW-0378">Hydrolase</keyword>
<evidence type="ECO:0000313" key="7">
    <source>
        <dbReference type="EMBL" id="AQL05032.1"/>
    </source>
</evidence>
<reference evidence="8" key="3">
    <citation type="submission" date="2019-07" db="EMBL/GenBank/DDBJ databases">
        <authorList>
            <person name="Seetharam A."/>
            <person name="Woodhouse M."/>
            <person name="Cannon E."/>
        </authorList>
    </citation>
    <scope>NUCLEOTIDE SEQUENCE [LARGE SCALE GENOMIC DNA]</scope>
    <source>
        <strain evidence="8">cv. B73</strain>
    </source>
</reference>
<dbReference type="Proteomes" id="UP000007305">
    <property type="component" value="Chromosome 9"/>
</dbReference>
<dbReference type="GeneID" id="103640153"/>
<dbReference type="PaxDb" id="4577-GRMZM2G373578_P01"/>
<dbReference type="ExpressionAtlas" id="A0A1D6P505">
    <property type="expression patterns" value="baseline"/>
</dbReference>
<dbReference type="InterPro" id="IPR042269">
    <property type="entry name" value="Ser_carbopepase_S28_SKS"/>
</dbReference>
<keyword evidence="2" id="KW-0645">Protease</keyword>
<dbReference type="OrthoDB" id="2130629at2759"/>
<comment type="similarity">
    <text evidence="1">Belongs to the peptidase S28 family.</text>
</comment>
<dbReference type="EnsemblPlants" id="Zm00001eb388580_T001">
    <property type="protein sequence ID" value="Zm00001eb388580_P001"/>
    <property type="gene ID" value="Zm00001eb388580"/>
</dbReference>
<protein>
    <submittedName>
        <fullName evidence="7">Putative serine peptidase S28 family protein</fullName>
    </submittedName>
</protein>
<reference evidence="9" key="1">
    <citation type="journal article" date="2009" name="Science">
        <title>The B73 maize genome: complexity, diversity, and dynamics.</title>
        <authorList>
            <person name="Schnable P.S."/>
            <person name="Ware D."/>
            <person name="Fulton R.S."/>
            <person name="Stein J.C."/>
            <person name="Wei F."/>
            <person name="Pasternak S."/>
            <person name="Liang C."/>
            <person name="Zhang J."/>
            <person name="Fulton L."/>
            <person name="Graves T.A."/>
            <person name="Minx P."/>
            <person name="Reily A.D."/>
            <person name="Courtney L."/>
            <person name="Kruchowski S.S."/>
            <person name="Tomlinson C."/>
            <person name="Strong C."/>
            <person name="Delehaunty K."/>
            <person name="Fronick C."/>
            <person name="Courtney B."/>
            <person name="Rock S.M."/>
            <person name="Belter E."/>
            <person name="Du F."/>
            <person name="Kim K."/>
            <person name="Abbott R.M."/>
            <person name="Cotton M."/>
            <person name="Levy A."/>
            <person name="Marchetto P."/>
            <person name="Ochoa K."/>
            <person name="Jackson S.M."/>
            <person name="Gillam B."/>
            <person name="Chen W."/>
            <person name="Yan L."/>
            <person name="Higginbotham J."/>
            <person name="Cardenas M."/>
            <person name="Waligorski J."/>
            <person name="Applebaum E."/>
            <person name="Phelps L."/>
            <person name="Falcone J."/>
            <person name="Kanchi K."/>
            <person name="Thane T."/>
            <person name="Scimone A."/>
            <person name="Thane N."/>
            <person name="Henke J."/>
            <person name="Wang T."/>
            <person name="Ruppert J."/>
            <person name="Shah N."/>
            <person name="Rotter K."/>
            <person name="Hodges J."/>
            <person name="Ingenthron E."/>
            <person name="Cordes M."/>
            <person name="Kohlberg S."/>
            <person name="Sgro J."/>
            <person name="Delgado B."/>
            <person name="Mead K."/>
            <person name="Chinwalla A."/>
            <person name="Leonard S."/>
            <person name="Crouse K."/>
            <person name="Collura K."/>
            <person name="Kudrna D."/>
            <person name="Currie J."/>
            <person name="He R."/>
            <person name="Angelova A."/>
            <person name="Rajasekar S."/>
            <person name="Mueller T."/>
            <person name="Lomeli R."/>
            <person name="Scara G."/>
            <person name="Ko A."/>
            <person name="Delaney K."/>
            <person name="Wissotski M."/>
            <person name="Lopez G."/>
            <person name="Campos D."/>
            <person name="Braidotti M."/>
            <person name="Ashley E."/>
            <person name="Golser W."/>
            <person name="Kim H."/>
            <person name="Lee S."/>
            <person name="Lin J."/>
            <person name="Dujmic Z."/>
            <person name="Kim W."/>
            <person name="Talag J."/>
            <person name="Zuccolo A."/>
            <person name="Fan C."/>
            <person name="Sebastian A."/>
            <person name="Kramer M."/>
            <person name="Spiegel L."/>
            <person name="Nascimento L."/>
            <person name="Zutavern T."/>
            <person name="Miller B."/>
            <person name="Ambroise C."/>
            <person name="Muller S."/>
            <person name="Spooner W."/>
            <person name="Narechania A."/>
            <person name="Ren L."/>
            <person name="Wei S."/>
            <person name="Kumari S."/>
            <person name="Faga B."/>
            <person name="Levy M.J."/>
            <person name="McMahan L."/>
            <person name="Van Buren P."/>
            <person name="Vaughn M.W."/>
            <person name="Ying K."/>
            <person name="Yeh C.-T."/>
            <person name="Emrich S.J."/>
            <person name="Jia Y."/>
            <person name="Kalyanaraman A."/>
            <person name="Hsia A.-P."/>
            <person name="Barbazuk W.B."/>
            <person name="Baucom R.S."/>
            <person name="Brutnell T.P."/>
            <person name="Carpita N.C."/>
            <person name="Chaparro C."/>
            <person name="Chia J.-M."/>
            <person name="Deragon J.-M."/>
            <person name="Estill J.C."/>
            <person name="Fu Y."/>
            <person name="Jeddeloh J.A."/>
            <person name="Han Y."/>
            <person name="Lee H."/>
            <person name="Li P."/>
            <person name="Lisch D.R."/>
            <person name="Liu S."/>
            <person name="Liu Z."/>
            <person name="Nagel D.H."/>
            <person name="McCann M.C."/>
            <person name="SanMiguel P."/>
            <person name="Myers A.M."/>
            <person name="Nettleton D."/>
            <person name="Nguyen J."/>
            <person name="Penning B.W."/>
            <person name="Ponnala L."/>
            <person name="Schneider K.L."/>
            <person name="Schwartz D.C."/>
            <person name="Sharma A."/>
            <person name="Soderlund C."/>
            <person name="Springer N.M."/>
            <person name="Sun Q."/>
            <person name="Wang H."/>
            <person name="Waterman M."/>
            <person name="Westerman R."/>
            <person name="Wolfgruber T.K."/>
            <person name="Yang L."/>
            <person name="Yu Y."/>
            <person name="Zhang L."/>
            <person name="Zhou S."/>
            <person name="Zhu Q."/>
            <person name="Bennetzen J.L."/>
            <person name="Dawe R.K."/>
            <person name="Jiang J."/>
            <person name="Jiang N."/>
            <person name="Presting G.G."/>
            <person name="Wessler S.R."/>
            <person name="Aluru S."/>
            <person name="Martienssen R.A."/>
            <person name="Clifton S.W."/>
            <person name="McCombie W.R."/>
            <person name="Wing R.A."/>
            <person name="Wilson R.K."/>
        </authorList>
    </citation>
    <scope>NUCLEOTIDE SEQUENCE [LARGE SCALE GENOMIC DNA]</scope>
    <source>
        <strain evidence="9">cv. B73</strain>
    </source>
</reference>